<feature type="domain" description="Manganese/iron superoxide dismutase N-terminal" evidence="10">
    <location>
        <begin position="46"/>
        <end position="129"/>
    </location>
</feature>
<proteinExistence type="inferred from homology"/>
<dbReference type="SUPFAM" id="SSF54719">
    <property type="entry name" value="Fe,Mn superoxide dismutase (SOD), C-terminal domain"/>
    <property type="match status" value="1"/>
</dbReference>
<keyword evidence="3 7" id="KW-0479">Metal-binding</keyword>
<keyword evidence="13" id="KW-1185">Reference proteome</keyword>
<sequence>MSSLRSAASLFAVALVMGLAPSMPAAAQQSAAQPTAQSQAEAKAPFALPELGYAYGALDPVIDAQTMELHHSKHHQAYVNNLNKAVEGDSALSGLTLEELVATAGQRSAAIRNNAGGHWNHSFFWRIMAPEGQRGEPSGELASAIESSFGSMDAFREAFNKAGADRFGSGWAWLIVDEGGKLAVTSTPNQDNPLMDVAETKGTPVLGNDVWEHAYYLKYNNRRPDYLKAWWEAVNWTQVSQNYAAALQR</sequence>
<feature type="binding site" evidence="7">
    <location>
        <position position="213"/>
    </location>
    <ligand>
        <name>Mn(2+)</name>
        <dbReference type="ChEBI" id="CHEBI:29035"/>
    </ligand>
</feature>
<dbReference type="Proteomes" id="UP000198793">
    <property type="component" value="Unassembled WGS sequence"/>
</dbReference>
<evidence type="ECO:0000256" key="2">
    <source>
        <dbReference type="ARBA" id="ARBA00008714"/>
    </source>
</evidence>
<reference evidence="12 13" key="1">
    <citation type="submission" date="2016-10" db="EMBL/GenBank/DDBJ databases">
        <authorList>
            <person name="de Groot N.N."/>
        </authorList>
    </citation>
    <scope>NUCLEOTIDE SEQUENCE [LARGE SCALE GENOMIC DNA]</scope>
    <source>
        <strain evidence="13">L7-484,KACC 16230,DSM 25025</strain>
    </source>
</reference>
<dbReference type="InterPro" id="IPR036324">
    <property type="entry name" value="Mn/Fe_SOD_N_sf"/>
</dbReference>
<comment type="cofactor">
    <cofactor evidence="1">
        <name>Fe(3+)</name>
        <dbReference type="ChEBI" id="CHEBI:29034"/>
    </cofactor>
</comment>
<evidence type="ECO:0000259" key="10">
    <source>
        <dbReference type="Pfam" id="PF00081"/>
    </source>
</evidence>
<keyword evidence="9" id="KW-0732">Signal</keyword>
<dbReference type="InterPro" id="IPR001189">
    <property type="entry name" value="Mn/Fe_SOD"/>
</dbReference>
<dbReference type="AlphaFoldDB" id="A0A1H0C6C2"/>
<dbReference type="Pfam" id="PF00081">
    <property type="entry name" value="Sod_Fe_N"/>
    <property type="match status" value="1"/>
</dbReference>
<evidence type="ECO:0000256" key="3">
    <source>
        <dbReference type="ARBA" id="ARBA00022723"/>
    </source>
</evidence>
<dbReference type="GO" id="GO:0005737">
    <property type="term" value="C:cytoplasm"/>
    <property type="evidence" value="ECO:0007669"/>
    <property type="project" value="TreeGrafter"/>
</dbReference>
<dbReference type="PANTHER" id="PTHR43595">
    <property type="entry name" value="37S RIBOSOMAL PROTEIN S26, MITOCHONDRIAL"/>
    <property type="match status" value="1"/>
</dbReference>
<evidence type="ECO:0000256" key="4">
    <source>
        <dbReference type="ARBA" id="ARBA00023002"/>
    </source>
</evidence>
<dbReference type="InterPro" id="IPR019831">
    <property type="entry name" value="Mn/Fe_SOD_N"/>
</dbReference>
<dbReference type="EC" id="1.15.1.1" evidence="8"/>
<dbReference type="PRINTS" id="PR01703">
    <property type="entry name" value="MNSODISMTASE"/>
</dbReference>
<dbReference type="OrthoDB" id="9803125at2"/>
<evidence type="ECO:0000259" key="11">
    <source>
        <dbReference type="Pfam" id="PF02777"/>
    </source>
</evidence>
<evidence type="ECO:0000256" key="5">
    <source>
        <dbReference type="ARBA" id="ARBA00024318"/>
    </source>
</evidence>
<dbReference type="FunFam" id="1.10.287.990:FF:000001">
    <property type="entry name" value="Superoxide dismutase"/>
    <property type="match status" value="1"/>
</dbReference>
<dbReference type="SUPFAM" id="SSF46609">
    <property type="entry name" value="Fe,Mn superoxide dismutase (SOD), N-terminal domain"/>
    <property type="match status" value="1"/>
</dbReference>
<feature type="signal peptide" evidence="9">
    <location>
        <begin position="1"/>
        <end position="27"/>
    </location>
</feature>
<dbReference type="RefSeq" id="WP_090667474.1">
    <property type="nucleotide sequence ID" value="NZ_FNIT01000001.1"/>
</dbReference>
<keyword evidence="4 8" id="KW-0560">Oxidoreductase</keyword>
<dbReference type="GO" id="GO:0030145">
    <property type="term" value="F:manganese ion binding"/>
    <property type="evidence" value="ECO:0007669"/>
    <property type="project" value="UniProtKB-ARBA"/>
</dbReference>
<comment type="function">
    <text evidence="8">Destroys radicals which are normally produced within the cells and which are toxic to biological systems.</text>
</comment>
<dbReference type="InterPro" id="IPR019832">
    <property type="entry name" value="Mn/Fe_SOD_C"/>
</dbReference>
<protein>
    <recommendedName>
        <fullName evidence="8">Superoxide dismutase</fullName>
        <ecNumber evidence="8">1.15.1.1</ecNumber>
    </recommendedName>
</protein>
<feature type="binding site" evidence="7">
    <location>
        <position position="209"/>
    </location>
    <ligand>
        <name>Mn(2+)</name>
        <dbReference type="ChEBI" id="CHEBI:29035"/>
    </ligand>
</feature>
<dbReference type="PROSITE" id="PS00088">
    <property type="entry name" value="SOD_MN"/>
    <property type="match status" value="1"/>
</dbReference>
<gene>
    <name evidence="12" type="ORF">SAMN05192530_101158</name>
</gene>
<evidence type="ECO:0000256" key="7">
    <source>
        <dbReference type="PIRSR" id="PIRSR000349-1"/>
    </source>
</evidence>
<accession>A0A1H0C6C2</accession>
<dbReference type="Pfam" id="PF02777">
    <property type="entry name" value="Sod_Fe_C"/>
    <property type="match status" value="1"/>
</dbReference>
<name>A0A1H0C6C2_9HYPH</name>
<evidence type="ECO:0000256" key="6">
    <source>
        <dbReference type="ARBA" id="ARBA00047393"/>
    </source>
</evidence>
<evidence type="ECO:0000313" key="12">
    <source>
        <dbReference type="EMBL" id="SDN53444.1"/>
    </source>
</evidence>
<dbReference type="FunFam" id="3.55.40.20:FF:000001">
    <property type="entry name" value="Superoxide dismutase"/>
    <property type="match status" value="1"/>
</dbReference>
<dbReference type="Gene3D" id="3.55.40.20">
    <property type="entry name" value="Iron/manganese superoxide dismutase, C-terminal domain"/>
    <property type="match status" value="1"/>
</dbReference>
<evidence type="ECO:0000256" key="9">
    <source>
        <dbReference type="SAM" id="SignalP"/>
    </source>
</evidence>
<dbReference type="InterPro" id="IPR036314">
    <property type="entry name" value="SOD_C_sf"/>
</dbReference>
<dbReference type="STRING" id="1166073.SAMN05192530_101158"/>
<evidence type="ECO:0000313" key="13">
    <source>
        <dbReference type="Proteomes" id="UP000198793"/>
    </source>
</evidence>
<evidence type="ECO:0000256" key="8">
    <source>
        <dbReference type="RuleBase" id="RU000414"/>
    </source>
</evidence>
<comment type="similarity">
    <text evidence="2 8">Belongs to the iron/manganese superoxide dismutase family.</text>
</comment>
<dbReference type="Gene3D" id="1.10.287.990">
    <property type="entry name" value="Fe,Mn superoxide dismutase (SOD) domain"/>
    <property type="match status" value="1"/>
</dbReference>
<comment type="catalytic activity">
    <reaction evidence="6">
        <text>2 superoxide + 2 H(+) = H2O2 + O2</text>
        <dbReference type="Rhea" id="RHEA:20696"/>
        <dbReference type="ChEBI" id="CHEBI:15378"/>
        <dbReference type="ChEBI" id="CHEBI:15379"/>
        <dbReference type="ChEBI" id="CHEBI:16240"/>
        <dbReference type="ChEBI" id="CHEBI:18421"/>
        <dbReference type="EC" id="1.15.1.1"/>
    </reaction>
    <physiologicalReaction direction="left-to-right" evidence="6">
        <dbReference type="Rhea" id="RHEA:20697"/>
    </physiologicalReaction>
</comment>
<dbReference type="PIRSF" id="PIRSF000349">
    <property type="entry name" value="SODismutase"/>
    <property type="match status" value="1"/>
</dbReference>
<dbReference type="EMBL" id="FNIT01000001">
    <property type="protein sequence ID" value="SDN53444.1"/>
    <property type="molecule type" value="Genomic_DNA"/>
</dbReference>
<feature type="binding site" evidence="7">
    <location>
        <position position="121"/>
    </location>
    <ligand>
        <name>Mn(2+)</name>
        <dbReference type="ChEBI" id="CHEBI:29035"/>
    </ligand>
</feature>
<evidence type="ECO:0000256" key="1">
    <source>
        <dbReference type="ARBA" id="ARBA00001965"/>
    </source>
</evidence>
<comment type="function">
    <text evidence="5">Destroys superoxide anion radicals which are normally produced within the cells and which are toxic to biological systems. Catalyzes the dismutation of superoxide anion radicals into O2 and H2O2 by successive reduction and oxidation of the transition metal ion at the active site.</text>
</comment>
<dbReference type="InterPro" id="IPR019833">
    <property type="entry name" value="Mn/Fe_SOD_BS"/>
</dbReference>
<organism evidence="12 13">
    <name type="scientific">Aureimonas jatrophae</name>
    <dbReference type="NCBI Taxonomy" id="1166073"/>
    <lineage>
        <taxon>Bacteria</taxon>
        <taxon>Pseudomonadati</taxon>
        <taxon>Pseudomonadota</taxon>
        <taxon>Alphaproteobacteria</taxon>
        <taxon>Hyphomicrobiales</taxon>
        <taxon>Aurantimonadaceae</taxon>
        <taxon>Aureimonas</taxon>
    </lineage>
</organism>
<feature type="chain" id="PRO_5011484371" description="Superoxide dismutase" evidence="9">
    <location>
        <begin position="28"/>
        <end position="249"/>
    </location>
</feature>
<dbReference type="PANTHER" id="PTHR43595:SF2">
    <property type="entry name" value="SMALL RIBOSOMAL SUBUNIT PROTEIN MS42"/>
    <property type="match status" value="1"/>
</dbReference>
<feature type="domain" description="Manganese/iron superoxide dismutase C-terminal" evidence="11">
    <location>
        <begin position="137"/>
        <end position="241"/>
    </location>
</feature>
<feature type="binding site" evidence="7">
    <location>
        <position position="70"/>
    </location>
    <ligand>
        <name>Mn(2+)</name>
        <dbReference type="ChEBI" id="CHEBI:29035"/>
    </ligand>
</feature>
<dbReference type="GO" id="GO:0004784">
    <property type="term" value="F:superoxide dismutase activity"/>
    <property type="evidence" value="ECO:0007669"/>
    <property type="project" value="UniProtKB-EC"/>
</dbReference>